<evidence type="ECO:0000256" key="3">
    <source>
        <dbReference type="ARBA" id="ARBA00022475"/>
    </source>
</evidence>
<keyword evidence="3 11" id="KW-1003">Cell membrane</keyword>
<keyword evidence="8 11" id="KW-0472">Membrane</keyword>
<evidence type="ECO:0000313" key="13">
    <source>
        <dbReference type="Proteomes" id="UP000694923"/>
    </source>
</evidence>
<protein>
    <recommendedName>
        <fullName evidence="11">Vomeronasal type-1 receptor</fullName>
    </recommendedName>
</protein>
<accession>A0ABM0RKA6</accession>
<evidence type="ECO:0000256" key="7">
    <source>
        <dbReference type="ARBA" id="ARBA00023040"/>
    </source>
</evidence>
<dbReference type="PANTHER" id="PTHR24062">
    <property type="entry name" value="VOMERONASAL TYPE-1 RECEPTOR"/>
    <property type="match status" value="1"/>
</dbReference>
<organism evidence="13 14">
    <name type="scientific">Galeopterus variegatus</name>
    <name type="common">Malayan flying lemur</name>
    <name type="synonym">Cynocephalus variegatus</name>
    <dbReference type="NCBI Taxonomy" id="482537"/>
    <lineage>
        <taxon>Eukaryota</taxon>
        <taxon>Metazoa</taxon>
        <taxon>Chordata</taxon>
        <taxon>Craniata</taxon>
        <taxon>Vertebrata</taxon>
        <taxon>Euteleostomi</taxon>
        <taxon>Mammalia</taxon>
        <taxon>Eutheria</taxon>
        <taxon>Euarchontoglires</taxon>
        <taxon>Dermoptera</taxon>
        <taxon>Cynocephalidae</taxon>
        <taxon>Galeopterus</taxon>
    </lineage>
</organism>
<sequence length="313" mass="35550">MATSDLGIGMIFLLQTIAGILGNFFLLYHYLFLYFTEWKLRSIDLILMHLTIANCLVILSRGISQMMASLGIKDFLNDIGCKLVFYFHRVGRNVSVDTTCLLSVFRVITISPRTSRWEELKVKVPKNMGTFNILCWTLNMMLNIMVPVYVTGKLSNKNITKKTNYGYCYALSHGKFTESLYISLVLFHDIFSFGLMVSASSFMVFILHRHKQRVQHIHRTSISSKTSPESRATQSILVLVSTFVSLCTLSTVIHIFLSLSNNPSLWLLNTTSLIAGCFPTVSPYILMSHDSRVSRHCFAQIRNTKSSKLIVNM</sequence>
<feature type="transmembrane region" description="Helical" evidence="11">
    <location>
        <begin position="45"/>
        <end position="63"/>
    </location>
</feature>
<evidence type="ECO:0000256" key="2">
    <source>
        <dbReference type="ARBA" id="ARBA00010663"/>
    </source>
</evidence>
<evidence type="ECO:0000259" key="12">
    <source>
        <dbReference type="PROSITE" id="PS50262"/>
    </source>
</evidence>
<name>A0ABM0RKA6_GALVR</name>
<evidence type="ECO:0000313" key="14">
    <source>
        <dbReference type="RefSeq" id="XP_008581047.1"/>
    </source>
</evidence>
<dbReference type="PRINTS" id="PR01534">
    <property type="entry name" value="VOMERONASL1R"/>
</dbReference>
<evidence type="ECO:0000256" key="1">
    <source>
        <dbReference type="ARBA" id="ARBA00004651"/>
    </source>
</evidence>
<dbReference type="Gene3D" id="1.20.1070.10">
    <property type="entry name" value="Rhodopsin 7-helix transmembrane proteins"/>
    <property type="match status" value="1"/>
</dbReference>
<evidence type="ECO:0000256" key="5">
    <source>
        <dbReference type="ARBA" id="ARBA00022692"/>
    </source>
</evidence>
<dbReference type="GeneID" id="103598765"/>
<evidence type="ECO:0000256" key="11">
    <source>
        <dbReference type="RuleBase" id="RU364061"/>
    </source>
</evidence>
<dbReference type="Proteomes" id="UP000694923">
    <property type="component" value="Unplaced"/>
</dbReference>
<feature type="transmembrane region" description="Helical" evidence="11">
    <location>
        <begin position="131"/>
        <end position="150"/>
    </location>
</feature>
<reference evidence="14" key="1">
    <citation type="submission" date="2025-08" db="UniProtKB">
        <authorList>
            <consortium name="RefSeq"/>
        </authorList>
    </citation>
    <scope>IDENTIFICATION</scope>
</reference>
<evidence type="ECO:0000256" key="9">
    <source>
        <dbReference type="ARBA" id="ARBA00023170"/>
    </source>
</evidence>
<dbReference type="RefSeq" id="XP_008581047.1">
    <property type="nucleotide sequence ID" value="XM_008582825.1"/>
</dbReference>
<feature type="transmembrane region" description="Helical" evidence="11">
    <location>
        <begin position="265"/>
        <end position="286"/>
    </location>
</feature>
<evidence type="ECO:0000256" key="10">
    <source>
        <dbReference type="ARBA" id="ARBA00023224"/>
    </source>
</evidence>
<feature type="transmembrane region" description="Helical" evidence="11">
    <location>
        <begin position="236"/>
        <end position="259"/>
    </location>
</feature>
<keyword evidence="7 11" id="KW-0297">G-protein coupled receptor</keyword>
<feature type="transmembrane region" description="Helical" evidence="11">
    <location>
        <begin position="12"/>
        <end position="33"/>
    </location>
</feature>
<feature type="domain" description="G-protein coupled receptors family 1 profile" evidence="12">
    <location>
        <begin position="22"/>
        <end position="286"/>
    </location>
</feature>
<keyword evidence="9 11" id="KW-0675">Receptor</keyword>
<comment type="subcellular location">
    <subcellularLocation>
        <location evidence="1 11">Cell membrane</location>
        <topology evidence="1 11">Multi-pass membrane protein</topology>
    </subcellularLocation>
</comment>
<evidence type="ECO:0000256" key="6">
    <source>
        <dbReference type="ARBA" id="ARBA00022989"/>
    </source>
</evidence>
<keyword evidence="4 11" id="KW-0589">Pheromone response</keyword>
<dbReference type="InterPro" id="IPR017452">
    <property type="entry name" value="GPCR_Rhodpsn_7TM"/>
</dbReference>
<keyword evidence="5 11" id="KW-0812">Transmembrane</keyword>
<evidence type="ECO:0000256" key="8">
    <source>
        <dbReference type="ARBA" id="ARBA00023136"/>
    </source>
</evidence>
<dbReference type="SUPFAM" id="SSF81321">
    <property type="entry name" value="Family A G protein-coupled receptor-like"/>
    <property type="match status" value="1"/>
</dbReference>
<comment type="similarity">
    <text evidence="2 11">Belongs to the G-protein coupled receptor 1 family.</text>
</comment>
<dbReference type="CDD" id="cd13949">
    <property type="entry name" value="7tm_V1R_pheromone"/>
    <property type="match status" value="1"/>
</dbReference>
<keyword evidence="10 11" id="KW-0807">Transducer</keyword>
<proteinExistence type="inferred from homology"/>
<evidence type="ECO:0000256" key="4">
    <source>
        <dbReference type="ARBA" id="ARBA00022507"/>
    </source>
</evidence>
<dbReference type="InterPro" id="IPR004072">
    <property type="entry name" value="Vmron_rcpt_1"/>
</dbReference>
<gene>
    <name evidence="14" type="primary">LOC103598765</name>
</gene>
<keyword evidence="6 11" id="KW-1133">Transmembrane helix</keyword>
<feature type="transmembrane region" description="Helical" evidence="11">
    <location>
        <begin position="180"/>
        <end position="207"/>
    </location>
</feature>
<keyword evidence="13" id="KW-1185">Reference proteome</keyword>
<dbReference type="PROSITE" id="PS50262">
    <property type="entry name" value="G_PROTEIN_RECEP_F1_2"/>
    <property type="match status" value="1"/>
</dbReference>
<dbReference type="Pfam" id="PF03402">
    <property type="entry name" value="V1R"/>
    <property type="match status" value="1"/>
</dbReference>